<name>A0A0A9CVM1_ARUDO</name>
<reference evidence="1" key="1">
    <citation type="submission" date="2014-09" db="EMBL/GenBank/DDBJ databases">
        <authorList>
            <person name="Magalhaes I.L.F."/>
            <person name="Oliveira U."/>
            <person name="Santos F.R."/>
            <person name="Vidigal T.H.D.A."/>
            <person name="Brescovit A.D."/>
            <person name="Santos A.J."/>
        </authorList>
    </citation>
    <scope>NUCLEOTIDE SEQUENCE</scope>
    <source>
        <tissue evidence="1">Shoot tissue taken approximately 20 cm above the soil surface</tissue>
    </source>
</reference>
<evidence type="ECO:0000313" key="1">
    <source>
        <dbReference type="EMBL" id="JAD80399.1"/>
    </source>
</evidence>
<sequence length="98" mass="11143">MMLFFFQSTSFSYRGFNIARLYWLMFIGPWTGSGNTISICYQLCPQYQSSLLKHLPCCAYLILLSTLTEAKQTYDNGSPSQTLVCVIFYLVSVSNLVP</sequence>
<dbReference type="AlphaFoldDB" id="A0A0A9CVM1"/>
<proteinExistence type="predicted"/>
<dbReference type="EMBL" id="GBRH01217496">
    <property type="protein sequence ID" value="JAD80399.1"/>
    <property type="molecule type" value="Transcribed_RNA"/>
</dbReference>
<protein>
    <submittedName>
        <fullName evidence="1">Uncharacterized protein</fullName>
    </submittedName>
</protein>
<reference evidence="1" key="2">
    <citation type="journal article" date="2015" name="Data Brief">
        <title>Shoot transcriptome of the giant reed, Arundo donax.</title>
        <authorList>
            <person name="Barrero R.A."/>
            <person name="Guerrero F.D."/>
            <person name="Moolhuijzen P."/>
            <person name="Goolsby J.A."/>
            <person name="Tidwell J."/>
            <person name="Bellgard S.E."/>
            <person name="Bellgard M.I."/>
        </authorList>
    </citation>
    <scope>NUCLEOTIDE SEQUENCE</scope>
    <source>
        <tissue evidence="1">Shoot tissue taken approximately 20 cm above the soil surface</tissue>
    </source>
</reference>
<organism evidence="1">
    <name type="scientific">Arundo donax</name>
    <name type="common">Giant reed</name>
    <name type="synonym">Donax arundinaceus</name>
    <dbReference type="NCBI Taxonomy" id="35708"/>
    <lineage>
        <taxon>Eukaryota</taxon>
        <taxon>Viridiplantae</taxon>
        <taxon>Streptophyta</taxon>
        <taxon>Embryophyta</taxon>
        <taxon>Tracheophyta</taxon>
        <taxon>Spermatophyta</taxon>
        <taxon>Magnoliopsida</taxon>
        <taxon>Liliopsida</taxon>
        <taxon>Poales</taxon>
        <taxon>Poaceae</taxon>
        <taxon>PACMAD clade</taxon>
        <taxon>Arundinoideae</taxon>
        <taxon>Arundineae</taxon>
        <taxon>Arundo</taxon>
    </lineage>
</organism>
<accession>A0A0A9CVM1</accession>